<evidence type="ECO:0000313" key="2">
    <source>
        <dbReference type="WBParaSite" id="SSTP_0000166800.1"/>
    </source>
</evidence>
<dbReference type="Proteomes" id="UP000035681">
    <property type="component" value="Unplaced"/>
</dbReference>
<name>A0A0K0DWQ1_STRER</name>
<accession>A0A0K0DWQ1</accession>
<proteinExistence type="predicted"/>
<dbReference type="WBParaSite" id="TCONS_00010774.p1">
    <property type="protein sequence ID" value="TCONS_00010774.p1"/>
    <property type="gene ID" value="XLOC_004394"/>
</dbReference>
<keyword evidence="1" id="KW-1185">Reference proteome</keyword>
<organism evidence="2">
    <name type="scientific">Strongyloides stercoralis</name>
    <name type="common">Threadworm</name>
    <dbReference type="NCBI Taxonomy" id="6248"/>
    <lineage>
        <taxon>Eukaryota</taxon>
        <taxon>Metazoa</taxon>
        <taxon>Ecdysozoa</taxon>
        <taxon>Nematoda</taxon>
        <taxon>Chromadorea</taxon>
        <taxon>Rhabditida</taxon>
        <taxon>Tylenchina</taxon>
        <taxon>Panagrolaimomorpha</taxon>
        <taxon>Strongyloidoidea</taxon>
        <taxon>Strongyloididae</taxon>
        <taxon>Strongyloides</taxon>
    </lineage>
</organism>
<reference evidence="2" key="1">
    <citation type="submission" date="2015-08" db="UniProtKB">
        <authorList>
            <consortium name="WormBaseParasite"/>
        </authorList>
    </citation>
    <scope>IDENTIFICATION</scope>
</reference>
<sequence>MKLLKLFQVIFYISIIVLKSKSYKFICDKPYYLLKPRCILLLSVKEIVFRTLIFEKIYPQWTFKLASNIEKERYHCKSVLLKSTILINRMVSRALMSYFTESLLFNCNSVSKIILFRSSYDVAMYRPEKTAKCINNKLTYKKKELIDLANLFSFGCRKLSKVYLLQNNIVLKNYNDEIDIRCSGKKIRRINEKQSNKIKSRYRKKTCISFIAE</sequence>
<dbReference type="WBParaSite" id="SSTP_0000166800.1">
    <property type="protein sequence ID" value="SSTP_0000166800.1"/>
    <property type="gene ID" value="SSTP_0000166800"/>
</dbReference>
<protein>
    <submittedName>
        <fullName evidence="2">OmpA-like domain-containing protein</fullName>
    </submittedName>
</protein>
<evidence type="ECO:0000313" key="1">
    <source>
        <dbReference type="Proteomes" id="UP000035681"/>
    </source>
</evidence>
<dbReference type="AlphaFoldDB" id="A0A0K0DWQ1"/>